<dbReference type="EC" id="3.5.2.3" evidence="5"/>
<dbReference type="GO" id="GO:0019432">
    <property type="term" value="P:triglyceride biosynthetic process"/>
    <property type="evidence" value="ECO:0007669"/>
    <property type="project" value="UniProtKB-UniPathway"/>
</dbReference>
<evidence type="ECO:0000256" key="13">
    <source>
        <dbReference type="ARBA" id="ARBA00047604"/>
    </source>
</evidence>
<keyword evidence="9" id="KW-0862">Zinc</keyword>
<reference evidence="19 20" key="1">
    <citation type="submission" date="2020-10" db="EMBL/GenBank/DDBJ databases">
        <title>Plant Genome Project.</title>
        <authorList>
            <person name="Zhang R.-G."/>
        </authorList>
    </citation>
    <scope>NUCLEOTIDE SEQUENCE [LARGE SCALE GENOMIC DNA]</scope>
    <source>
        <strain evidence="19">FAFU-HL-1</strain>
        <tissue evidence="19">Leaf</tissue>
    </source>
</reference>
<comment type="catalytic activity">
    <reaction evidence="13">
        <text>a long chain fatty alcohol + a fatty acyl-CoA = a long-chain alcohol wax ester + CoA</text>
        <dbReference type="Rhea" id="RHEA:38443"/>
        <dbReference type="ChEBI" id="CHEBI:17135"/>
        <dbReference type="ChEBI" id="CHEBI:57287"/>
        <dbReference type="ChEBI" id="CHEBI:77636"/>
        <dbReference type="ChEBI" id="CHEBI:235323"/>
        <dbReference type="EC" id="2.3.1.75"/>
    </reaction>
</comment>
<evidence type="ECO:0000256" key="3">
    <source>
        <dbReference type="ARBA" id="ARBA00004880"/>
    </source>
</evidence>
<evidence type="ECO:0000256" key="15">
    <source>
        <dbReference type="ARBA" id="ARBA00069884"/>
    </source>
</evidence>
<comment type="catalytic activity">
    <reaction evidence="14">
        <text>(S)-dihydroorotate + H2O = N-carbamoyl-L-aspartate + H(+)</text>
        <dbReference type="Rhea" id="RHEA:24296"/>
        <dbReference type="ChEBI" id="CHEBI:15377"/>
        <dbReference type="ChEBI" id="CHEBI:15378"/>
        <dbReference type="ChEBI" id="CHEBI:30864"/>
        <dbReference type="ChEBI" id="CHEBI:32814"/>
        <dbReference type="EC" id="3.5.2.3"/>
    </reaction>
</comment>
<dbReference type="AlphaFoldDB" id="A0A835K1B0"/>
<comment type="similarity">
    <text evidence="11">In the N-terminal section; belongs to the long-chain O-acyltransferase family.</text>
</comment>
<sequence length="822" mass="90481">MELLQDQETSEPVSPSGQFLNNSVLSLSIIAVLELEELFDDSLAIPLLNDLLLPINPRFSSITVTDKDGEKRWKRVKVRLKDHVNVPVFASGMSTQFYDECLDHYLSKMAMEELPQSQPLWEVHIIKYPTSHAASNIVFKFHHSLGDGISLMGALLSCLKRADNPSLPLTFPSAKLHTSKDGGNFSMFRKLPTFLSSVYNTLSEICSTIVKSSLVEDDKTPIRSTNPGVEFLPFSISTTTFSLDHIKQIRARLGVTLNDVITGTIFLGTRMYMETASQGSGNARSTSLVLLNTRMHGGYRSVQEMVKPDAELPWGNHFAFLNIPIPKLRDAEAKNNPLQFVFNARKVIKSRRSSFGVYLTAKYLQLVGKFRGPERASKYIHGTLENTSMGITNLMGPMEQLAVAGNPINGLYFVVTGAPQSLMAGVVSYVGNLRVALLVLKLPSSKIEGSRQFKCKASKMELTITQPDDWHLHLRDGDVLRAVVPHSASSFGRAIVMPNLKPPITSTAAAVAYRESILKALPADSVFSPLMTLYLTDTTSPHEIKLARESGVVFAVKLYPAGATTNSQDGVTDLFGKCLPVLEEMAKQNMPLLVHGEVTDPDVDVFDREKVFIDTILQPSIQRLPQLKVVMEHITTMEAVRFVESCSYGSVAATVTPQHLLLNRNALFQGGLQPHNYCLPVLKREIHSFLPCSVRKAGLVAAFYGQAIVSAVTSGNKKFFLGTDSAPHEKRRKESPCGCAGIYNAPVAISLYAKVFEEAGALGKLEAFTSFNGPDFYGLPRNTSKIKLTRTPWKVPESFSFSFGDIVPMSAGETLEWQPSSI</sequence>
<keyword evidence="10" id="KW-0665">Pyrimidine biosynthesis</keyword>
<keyword evidence="20" id="KW-1185">Reference proteome</keyword>
<dbReference type="Pfam" id="PF06974">
    <property type="entry name" value="WS_DGAT_C"/>
    <property type="match status" value="1"/>
</dbReference>
<comment type="caution">
    <text evidence="19">The sequence shown here is derived from an EMBL/GenBank/DDBJ whole genome shotgun (WGS) entry which is preliminary data.</text>
</comment>
<dbReference type="InterPro" id="IPR002195">
    <property type="entry name" value="Dihydroorotase_CS"/>
</dbReference>
<dbReference type="InterPro" id="IPR006680">
    <property type="entry name" value="Amidohydro-rel"/>
</dbReference>
<evidence type="ECO:0000256" key="7">
    <source>
        <dbReference type="ARBA" id="ARBA00022801"/>
    </source>
</evidence>
<dbReference type="HAMAP" id="MF_00219">
    <property type="entry name" value="PyrC_classII"/>
    <property type="match status" value="1"/>
</dbReference>
<dbReference type="GO" id="GO:0046872">
    <property type="term" value="F:metal ion binding"/>
    <property type="evidence" value="ECO:0007669"/>
    <property type="project" value="UniProtKB-KW"/>
</dbReference>
<evidence type="ECO:0000256" key="4">
    <source>
        <dbReference type="ARBA" id="ARBA00005631"/>
    </source>
</evidence>
<keyword evidence="8" id="KW-0256">Endoplasmic reticulum</keyword>
<evidence type="ECO:0000256" key="11">
    <source>
        <dbReference type="ARBA" id="ARBA00024360"/>
    </source>
</evidence>
<dbReference type="UniPathway" id="UPA00070">
    <property type="reaction ID" value="UER00117"/>
</dbReference>
<dbReference type="Proteomes" id="UP000657918">
    <property type="component" value="Unassembled WGS sequence"/>
</dbReference>
<feature type="domain" description="O-acyltransferase WSD1-like N-terminal" evidence="17">
    <location>
        <begin position="72"/>
        <end position="261"/>
    </location>
</feature>
<proteinExistence type="inferred from homology"/>
<protein>
    <recommendedName>
        <fullName evidence="15">Dihydroorotase, mitochondrial</fullName>
        <ecNumber evidence="12">2.3.1.75</ecNumber>
        <ecNumber evidence="5">3.5.2.3</ecNumber>
    </recommendedName>
</protein>
<dbReference type="GO" id="GO:0005886">
    <property type="term" value="C:plasma membrane"/>
    <property type="evidence" value="ECO:0007669"/>
    <property type="project" value="UniProtKB-SubCell"/>
</dbReference>
<dbReference type="GO" id="GO:0009507">
    <property type="term" value="C:chloroplast"/>
    <property type="evidence" value="ECO:0007669"/>
    <property type="project" value="TreeGrafter"/>
</dbReference>
<dbReference type="GO" id="GO:0004144">
    <property type="term" value="F:diacylglycerol O-acyltransferase activity"/>
    <property type="evidence" value="ECO:0007669"/>
    <property type="project" value="InterPro"/>
</dbReference>
<evidence type="ECO:0000313" key="19">
    <source>
        <dbReference type="EMBL" id="KAF9679243.1"/>
    </source>
</evidence>
<dbReference type="GO" id="GO:0004151">
    <property type="term" value="F:dihydroorotase activity"/>
    <property type="evidence" value="ECO:0007669"/>
    <property type="project" value="UniProtKB-EC"/>
</dbReference>
<evidence type="ECO:0000256" key="8">
    <source>
        <dbReference type="ARBA" id="ARBA00022824"/>
    </source>
</evidence>
<evidence type="ECO:0000259" key="16">
    <source>
        <dbReference type="Pfam" id="PF01979"/>
    </source>
</evidence>
<feature type="domain" description="Amidohydrolase-related" evidence="16">
    <location>
        <begin position="469"/>
        <end position="787"/>
    </location>
</feature>
<evidence type="ECO:0000259" key="17">
    <source>
        <dbReference type="Pfam" id="PF03007"/>
    </source>
</evidence>
<dbReference type="InterPro" id="IPR004255">
    <property type="entry name" value="O-acyltransferase_WSD1_N"/>
</dbReference>
<evidence type="ECO:0000256" key="5">
    <source>
        <dbReference type="ARBA" id="ARBA00012860"/>
    </source>
</evidence>
<dbReference type="GO" id="GO:0047196">
    <property type="term" value="F:long-chain-alcohol O-fatty-acyltransferase activity"/>
    <property type="evidence" value="ECO:0007669"/>
    <property type="project" value="UniProtKB-EC"/>
</dbReference>
<gene>
    <name evidence="19" type="ORF">SADUNF_Sadunf07G0119800</name>
</gene>
<dbReference type="FunFam" id="3.20.20.140:FF:000006">
    <property type="entry name" value="Dihydroorotase"/>
    <property type="match status" value="1"/>
</dbReference>
<dbReference type="SUPFAM" id="SSF51556">
    <property type="entry name" value="Metallo-dependent hydrolases"/>
    <property type="match status" value="1"/>
</dbReference>
<dbReference type="GO" id="GO:0005789">
    <property type="term" value="C:endoplasmic reticulum membrane"/>
    <property type="evidence" value="ECO:0007669"/>
    <property type="project" value="UniProtKB-SubCell"/>
</dbReference>
<evidence type="ECO:0000313" key="20">
    <source>
        <dbReference type="Proteomes" id="UP000657918"/>
    </source>
</evidence>
<comment type="pathway">
    <text evidence="3">Pyrimidine metabolism; UMP biosynthesis via de novo pathway; (S)-dihydroorotate from bicarbonate: step 3/3.</text>
</comment>
<dbReference type="Gene3D" id="3.20.20.140">
    <property type="entry name" value="Metal-dependent hydrolases"/>
    <property type="match status" value="2"/>
</dbReference>
<dbReference type="InterPro" id="IPR004721">
    <property type="entry name" value="DHOdimr"/>
</dbReference>
<dbReference type="GO" id="GO:0044205">
    <property type="term" value="P:'de novo' UMP biosynthetic process"/>
    <property type="evidence" value="ECO:0007669"/>
    <property type="project" value="UniProtKB-UniPathway"/>
</dbReference>
<evidence type="ECO:0000256" key="14">
    <source>
        <dbReference type="ARBA" id="ARBA00048492"/>
    </source>
</evidence>
<evidence type="ECO:0000256" key="2">
    <source>
        <dbReference type="ARBA" id="ARBA00004586"/>
    </source>
</evidence>
<dbReference type="CDD" id="cd01294">
    <property type="entry name" value="DHOase"/>
    <property type="match status" value="1"/>
</dbReference>
<dbReference type="Pfam" id="PF03007">
    <property type="entry name" value="WS_DGAT_cat"/>
    <property type="match status" value="1"/>
</dbReference>
<name>A0A835K1B0_9ROSI</name>
<dbReference type="UniPathway" id="UPA00282"/>
<dbReference type="NCBIfam" id="TIGR00856">
    <property type="entry name" value="pyrC_dimer"/>
    <property type="match status" value="1"/>
</dbReference>
<dbReference type="InterPro" id="IPR032466">
    <property type="entry name" value="Metal_Hydrolase"/>
</dbReference>
<evidence type="ECO:0000256" key="6">
    <source>
        <dbReference type="ARBA" id="ARBA00022723"/>
    </source>
</evidence>
<evidence type="ECO:0000259" key="18">
    <source>
        <dbReference type="Pfam" id="PF06974"/>
    </source>
</evidence>
<evidence type="ECO:0000256" key="9">
    <source>
        <dbReference type="ARBA" id="ARBA00022833"/>
    </source>
</evidence>
<comment type="similarity">
    <text evidence="4">Belongs to the metallo-dependent hydrolases superfamily. DHOase family. Class II DHOase subfamily.</text>
</comment>
<feature type="domain" description="O-acyltransferase WSD1 C-terminal" evidence="18">
    <location>
        <begin position="314"/>
        <end position="439"/>
    </location>
</feature>
<evidence type="ECO:0000256" key="12">
    <source>
        <dbReference type="ARBA" id="ARBA00024388"/>
    </source>
</evidence>
<dbReference type="EC" id="2.3.1.75" evidence="12"/>
<dbReference type="PANTHER" id="PTHR43137:SF1">
    <property type="entry name" value="DIHYDROOROTASE"/>
    <property type="match status" value="1"/>
</dbReference>
<keyword evidence="7" id="KW-0378">Hydrolase</keyword>
<evidence type="ECO:0000256" key="10">
    <source>
        <dbReference type="ARBA" id="ARBA00022975"/>
    </source>
</evidence>
<dbReference type="GO" id="GO:0006207">
    <property type="term" value="P:'de novo' pyrimidine nucleobase biosynthetic process"/>
    <property type="evidence" value="ECO:0007669"/>
    <property type="project" value="TreeGrafter"/>
</dbReference>
<dbReference type="EMBL" id="JADGMS010000007">
    <property type="protein sequence ID" value="KAF9679243.1"/>
    <property type="molecule type" value="Genomic_DNA"/>
</dbReference>
<dbReference type="PROSITE" id="PS00483">
    <property type="entry name" value="DIHYDROOROTASE_2"/>
    <property type="match status" value="1"/>
</dbReference>
<dbReference type="OrthoDB" id="1670005at2759"/>
<dbReference type="PANTHER" id="PTHR43137">
    <property type="entry name" value="DIHYDROOROTASE"/>
    <property type="match status" value="1"/>
</dbReference>
<dbReference type="InterPro" id="IPR009721">
    <property type="entry name" value="O-acyltransferase_WSD1_C"/>
</dbReference>
<organism evidence="19 20">
    <name type="scientific">Salix dunnii</name>
    <dbReference type="NCBI Taxonomy" id="1413687"/>
    <lineage>
        <taxon>Eukaryota</taxon>
        <taxon>Viridiplantae</taxon>
        <taxon>Streptophyta</taxon>
        <taxon>Embryophyta</taxon>
        <taxon>Tracheophyta</taxon>
        <taxon>Spermatophyta</taxon>
        <taxon>Magnoliopsida</taxon>
        <taxon>eudicotyledons</taxon>
        <taxon>Gunneridae</taxon>
        <taxon>Pentapetalae</taxon>
        <taxon>rosids</taxon>
        <taxon>fabids</taxon>
        <taxon>Malpighiales</taxon>
        <taxon>Salicaceae</taxon>
        <taxon>Saliceae</taxon>
        <taxon>Salix</taxon>
    </lineage>
</organism>
<accession>A0A835K1B0</accession>
<evidence type="ECO:0000256" key="1">
    <source>
        <dbReference type="ARBA" id="ARBA00004162"/>
    </source>
</evidence>
<keyword evidence="6" id="KW-0479">Metal-binding</keyword>
<dbReference type="PROSITE" id="PS00482">
    <property type="entry name" value="DIHYDROOROTASE_1"/>
    <property type="match status" value="1"/>
</dbReference>
<dbReference type="Pfam" id="PF01979">
    <property type="entry name" value="Amidohydro_1"/>
    <property type="match status" value="1"/>
</dbReference>
<comment type="subcellular location">
    <subcellularLocation>
        <location evidence="1">Cell membrane</location>
        <topology evidence="1">Single-pass membrane protein</topology>
    </subcellularLocation>
    <subcellularLocation>
        <location evidence="2">Endoplasmic reticulum membrane</location>
    </subcellularLocation>
</comment>